<dbReference type="GO" id="GO:0005634">
    <property type="term" value="C:nucleus"/>
    <property type="evidence" value="ECO:0007669"/>
    <property type="project" value="UniProtKB-SubCell"/>
</dbReference>
<accession>A0A0D0E586</accession>
<feature type="compositionally biased region" description="Polar residues" evidence="6">
    <location>
        <begin position="233"/>
        <end position="260"/>
    </location>
</feature>
<dbReference type="SMART" id="SM00432">
    <property type="entry name" value="MADS"/>
    <property type="match status" value="1"/>
</dbReference>
<feature type="region of interest" description="Disordered" evidence="6">
    <location>
        <begin position="171"/>
        <end position="305"/>
    </location>
</feature>
<feature type="compositionally biased region" description="Polar residues" evidence="6">
    <location>
        <begin position="290"/>
        <end position="305"/>
    </location>
</feature>
<evidence type="ECO:0000256" key="3">
    <source>
        <dbReference type="ARBA" id="ARBA00023125"/>
    </source>
</evidence>
<dbReference type="InParanoid" id="A0A0D0E586"/>
<evidence type="ECO:0000256" key="1">
    <source>
        <dbReference type="ARBA" id="ARBA00004123"/>
    </source>
</evidence>
<proteinExistence type="predicted"/>
<dbReference type="Pfam" id="PF00319">
    <property type="entry name" value="SRF-TF"/>
    <property type="match status" value="1"/>
</dbReference>
<feature type="transmembrane region" description="Helical" evidence="7">
    <location>
        <begin position="21"/>
        <end position="47"/>
    </location>
</feature>
<name>A0A0D0E586_9AGAM</name>
<reference evidence="9 10" key="1">
    <citation type="submission" date="2014-04" db="EMBL/GenBank/DDBJ databases">
        <authorList>
            <consortium name="DOE Joint Genome Institute"/>
            <person name="Kuo A."/>
            <person name="Kohler A."/>
            <person name="Jargeat P."/>
            <person name="Nagy L.G."/>
            <person name="Floudas D."/>
            <person name="Copeland A."/>
            <person name="Barry K.W."/>
            <person name="Cichocki N."/>
            <person name="Veneault-Fourrey C."/>
            <person name="LaButti K."/>
            <person name="Lindquist E.A."/>
            <person name="Lipzen A."/>
            <person name="Lundell T."/>
            <person name="Morin E."/>
            <person name="Murat C."/>
            <person name="Sun H."/>
            <person name="Tunlid A."/>
            <person name="Henrissat B."/>
            <person name="Grigoriev I.V."/>
            <person name="Hibbett D.S."/>
            <person name="Martin F."/>
            <person name="Nordberg H.P."/>
            <person name="Cantor M.N."/>
            <person name="Hua S.X."/>
        </authorList>
    </citation>
    <scope>NUCLEOTIDE SEQUENCE [LARGE SCALE GENOMIC DNA]</scope>
    <source>
        <strain evidence="9 10">Ve08.2h10</strain>
    </source>
</reference>
<feature type="compositionally biased region" description="Basic and acidic residues" evidence="6">
    <location>
        <begin position="319"/>
        <end position="328"/>
    </location>
</feature>
<organism evidence="9 10">
    <name type="scientific">Paxillus rubicundulus Ve08.2h10</name>
    <dbReference type="NCBI Taxonomy" id="930991"/>
    <lineage>
        <taxon>Eukaryota</taxon>
        <taxon>Fungi</taxon>
        <taxon>Dikarya</taxon>
        <taxon>Basidiomycota</taxon>
        <taxon>Agaricomycotina</taxon>
        <taxon>Agaricomycetes</taxon>
        <taxon>Agaricomycetidae</taxon>
        <taxon>Boletales</taxon>
        <taxon>Paxilineae</taxon>
        <taxon>Paxillaceae</taxon>
        <taxon>Paxillus</taxon>
    </lineage>
</organism>
<dbReference type="PRINTS" id="PR00404">
    <property type="entry name" value="MADSDOMAIN"/>
</dbReference>
<evidence type="ECO:0000256" key="6">
    <source>
        <dbReference type="SAM" id="MobiDB-lite"/>
    </source>
</evidence>
<dbReference type="GO" id="GO:0046983">
    <property type="term" value="F:protein dimerization activity"/>
    <property type="evidence" value="ECO:0007669"/>
    <property type="project" value="InterPro"/>
</dbReference>
<dbReference type="Proteomes" id="UP000054538">
    <property type="component" value="Unassembled WGS sequence"/>
</dbReference>
<keyword evidence="5" id="KW-0539">Nucleus</keyword>
<evidence type="ECO:0000313" key="10">
    <source>
        <dbReference type="Proteomes" id="UP000054538"/>
    </source>
</evidence>
<protein>
    <recommendedName>
        <fullName evidence="8">MADS-box domain-containing protein</fullName>
    </recommendedName>
</protein>
<keyword evidence="7" id="KW-0812">Transmembrane</keyword>
<feature type="compositionally biased region" description="Acidic residues" evidence="6">
    <location>
        <begin position="109"/>
        <end position="123"/>
    </location>
</feature>
<evidence type="ECO:0000256" key="7">
    <source>
        <dbReference type="SAM" id="Phobius"/>
    </source>
</evidence>
<evidence type="ECO:0000256" key="2">
    <source>
        <dbReference type="ARBA" id="ARBA00023015"/>
    </source>
</evidence>
<dbReference type="GO" id="GO:0045944">
    <property type="term" value="P:positive regulation of transcription by RNA polymerase II"/>
    <property type="evidence" value="ECO:0007669"/>
    <property type="project" value="UniProtKB-ARBA"/>
</dbReference>
<feature type="compositionally biased region" description="Low complexity" evidence="6">
    <location>
        <begin position="346"/>
        <end position="359"/>
    </location>
</feature>
<feature type="compositionally biased region" description="Basic and acidic residues" evidence="6">
    <location>
        <begin position="438"/>
        <end position="448"/>
    </location>
</feature>
<feature type="region of interest" description="Disordered" evidence="6">
    <location>
        <begin position="318"/>
        <end position="480"/>
    </location>
</feature>
<keyword evidence="3" id="KW-0238">DNA-binding</keyword>
<dbReference type="InterPro" id="IPR036879">
    <property type="entry name" value="TF_MADSbox_sf"/>
</dbReference>
<dbReference type="OrthoDB" id="1898716at2759"/>
<keyword evidence="2" id="KW-0805">Transcription regulation</keyword>
<keyword evidence="7" id="KW-0472">Membrane</keyword>
<dbReference type="AlphaFoldDB" id="A0A0D0E586"/>
<keyword evidence="4" id="KW-0804">Transcription</keyword>
<evidence type="ECO:0000256" key="4">
    <source>
        <dbReference type="ARBA" id="ARBA00023163"/>
    </source>
</evidence>
<evidence type="ECO:0000313" key="9">
    <source>
        <dbReference type="EMBL" id="KIK92615.1"/>
    </source>
</evidence>
<gene>
    <name evidence="9" type="ORF">PAXRUDRAFT_563586</name>
</gene>
<dbReference type="PROSITE" id="PS50066">
    <property type="entry name" value="MADS_BOX_2"/>
    <property type="match status" value="1"/>
</dbReference>
<dbReference type="HOGENOM" id="CLU_040317_0_0_1"/>
<dbReference type="Gene3D" id="3.40.1810.10">
    <property type="entry name" value="Transcription factor, MADS-box"/>
    <property type="match status" value="1"/>
</dbReference>
<comment type="subcellular location">
    <subcellularLocation>
        <location evidence="1">Nucleus</location>
    </subcellularLocation>
</comment>
<feature type="compositionally biased region" description="Low complexity" evidence="6">
    <location>
        <begin position="261"/>
        <end position="280"/>
    </location>
</feature>
<dbReference type="STRING" id="930991.A0A0D0E586"/>
<sequence>MGRRKIEIQPITRKNGLFKKAYELGVLCSVDVAVIIFGQSSLLWLVLHYNLFDSQSPTEERAGHHLKLYQYCSGDIHDIVQRHIRYEGEKDTRTPHDFTNNANAKLDDGGDDDDGDADDDDPDTVPGRTAAKKRGDTKIKPEYGSSNGKVLVPHAGGDMGLNVDVNDYRVQQPMTIPPPPMPLHHSSQLQSAGGGASLPISTERHSSSAPNVSAGSNPKLPAEDSVYNGYLPSPTSAHTPGTYRHNGQPSHQLPYNSYLASMSSPSQNFLPSSSFDLPPSARGAPMSRNGGYNQRSSTYPQPQDPQLQGIYHQLLRHNLPPDHEDHRPPPSQPSQFAPLDWPTHGPSQQTPQATQPPQQESGPSGDTSWLEFLSHNPPQPSGQQLHMTLPPVNPRDGLSWERDREIDHYNLSERGGGGDKGVVNGMAHVSPQSRKRPRTDSGVHEGRRPSPTARGVTGIVKDRVDPSNNTMGQSGKEERE</sequence>
<feature type="domain" description="MADS-box" evidence="8">
    <location>
        <begin position="13"/>
        <end position="44"/>
    </location>
</feature>
<feature type="compositionally biased region" description="Polar residues" evidence="6">
    <location>
        <begin position="207"/>
        <end position="216"/>
    </location>
</feature>
<dbReference type="InterPro" id="IPR002100">
    <property type="entry name" value="TF_MADSbox"/>
</dbReference>
<dbReference type="SUPFAM" id="SSF55455">
    <property type="entry name" value="SRF-like"/>
    <property type="match status" value="1"/>
</dbReference>
<feature type="region of interest" description="Disordered" evidence="6">
    <location>
        <begin position="90"/>
        <end position="155"/>
    </location>
</feature>
<evidence type="ECO:0000259" key="8">
    <source>
        <dbReference type="PROSITE" id="PS50066"/>
    </source>
</evidence>
<dbReference type="EMBL" id="KN825261">
    <property type="protein sequence ID" value="KIK92615.1"/>
    <property type="molecule type" value="Genomic_DNA"/>
</dbReference>
<evidence type="ECO:0000256" key="5">
    <source>
        <dbReference type="ARBA" id="ARBA00023242"/>
    </source>
</evidence>
<dbReference type="GO" id="GO:0003677">
    <property type="term" value="F:DNA binding"/>
    <property type="evidence" value="ECO:0007669"/>
    <property type="project" value="UniProtKB-KW"/>
</dbReference>
<reference evidence="10" key="2">
    <citation type="submission" date="2015-01" db="EMBL/GenBank/DDBJ databases">
        <title>Evolutionary Origins and Diversification of the Mycorrhizal Mutualists.</title>
        <authorList>
            <consortium name="DOE Joint Genome Institute"/>
            <consortium name="Mycorrhizal Genomics Consortium"/>
            <person name="Kohler A."/>
            <person name="Kuo A."/>
            <person name="Nagy L.G."/>
            <person name="Floudas D."/>
            <person name="Copeland A."/>
            <person name="Barry K.W."/>
            <person name="Cichocki N."/>
            <person name="Veneault-Fourrey C."/>
            <person name="LaButti K."/>
            <person name="Lindquist E.A."/>
            <person name="Lipzen A."/>
            <person name="Lundell T."/>
            <person name="Morin E."/>
            <person name="Murat C."/>
            <person name="Riley R."/>
            <person name="Ohm R."/>
            <person name="Sun H."/>
            <person name="Tunlid A."/>
            <person name="Henrissat B."/>
            <person name="Grigoriev I.V."/>
            <person name="Hibbett D.S."/>
            <person name="Martin F."/>
        </authorList>
    </citation>
    <scope>NUCLEOTIDE SEQUENCE [LARGE SCALE GENOMIC DNA]</scope>
    <source>
        <strain evidence="10">Ve08.2h10</strain>
    </source>
</reference>
<keyword evidence="7" id="KW-1133">Transmembrane helix</keyword>
<feature type="compositionally biased region" description="Basic and acidic residues" evidence="6">
    <location>
        <begin position="398"/>
        <end position="411"/>
    </location>
</feature>
<keyword evidence="10" id="KW-1185">Reference proteome</keyword>